<comment type="subcellular location">
    <subcellularLocation>
        <location evidence="1 9">Nucleus</location>
    </subcellularLocation>
</comment>
<dbReference type="GO" id="GO:0005685">
    <property type="term" value="C:U1 snRNP"/>
    <property type="evidence" value="ECO:0007669"/>
    <property type="project" value="UniProtKB-UniRule"/>
</dbReference>
<dbReference type="HAMAP" id="MF_03153">
    <property type="entry name" value="U1_C"/>
    <property type="match status" value="1"/>
</dbReference>
<dbReference type="GO" id="GO:0008270">
    <property type="term" value="F:zinc ion binding"/>
    <property type="evidence" value="ECO:0007669"/>
    <property type="project" value="UniProtKB-UniRule"/>
</dbReference>
<evidence type="ECO:0000256" key="9">
    <source>
        <dbReference type="HAMAP-Rule" id="MF_03153"/>
    </source>
</evidence>
<evidence type="ECO:0000256" key="8">
    <source>
        <dbReference type="ARBA" id="ARBA00046357"/>
    </source>
</evidence>
<dbReference type="PANTHER" id="PTHR31148:SF1">
    <property type="entry name" value="U1 SMALL NUCLEAR RIBONUCLEOPROTEIN C"/>
    <property type="match status" value="1"/>
</dbReference>
<keyword evidence="7 9" id="KW-0687">Ribonucleoprotein</keyword>
<keyword evidence="3 9" id="KW-0863">Zinc-finger</keyword>
<dbReference type="InterPro" id="IPR017340">
    <property type="entry name" value="U1_snRNP-C"/>
</dbReference>
<dbReference type="RefSeq" id="XP_018229292.1">
    <property type="nucleotide sequence ID" value="XM_018374340.1"/>
</dbReference>
<evidence type="ECO:0000313" key="13">
    <source>
        <dbReference type="Proteomes" id="UP000053447"/>
    </source>
</evidence>
<dbReference type="FunFam" id="3.30.160.60:FF:000059">
    <property type="entry name" value="U1 small nuclear ribonucleoprotein C"/>
    <property type="match status" value="1"/>
</dbReference>
<dbReference type="PANTHER" id="PTHR31148">
    <property type="entry name" value="U1 SMALL NUCLEAR RIBONUCLEOPROTEIN C"/>
    <property type="match status" value="1"/>
</dbReference>
<name>A0A0W4ZM40_PNEJ7</name>
<comment type="subunit">
    <text evidence="8">Component of the U1 snRNP. The U1 snRNP is composed of the U1 snRNA and the 7 core Sm proteins SNRPB, SNRPD1, SNRPD2, SNRPD3, SNRPE, SNRPF and SNRPG that assemble in a heptameric protein ring on the Sm site of the small nuclear RNA to form the core snRNP, and at least 3 U1 snRNP-specific proteins SNRNP70/U1-70K, SNRPA/U1-A and SNRPC/U1-C. SNRPC/U1-C interacts with U1 snRNA and the 5' splice-site region of the pre-mRNA. Interacts (via N-terminus) with TIA1 (via C-terminus); thereby promoting spliceosomal U1 snRNP recruitment to 5' splice sites.</text>
</comment>
<dbReference type="eggNOG" id="KOG3454">
    <property type="taxonomic scope" value="Eukaryota"/>
</dbReference>
<feature type="domain" description="Matrin-type" evidence="11">
    <location>
        <begin position="4"/>
        <end position="36"/>
    </location>
</feature>
<evidence type="ECO:0000256" key="1">
    <source>
        <dbReference type="ARBA" id="ARBA00004123"/>
    </source>
</evidence>
<protein>
    <recommendedName>
        <fullName evidence="9">U1 small nuclear ribonucleoprotein C</fullName>
        <shortName evidence="9">U1 snRNP C</shortName>
        <shortName evidence="9">U1-C</shortName>
        <shortName evidence="9">U1C</shortName>
    </recommendedName>
</protein>
<evidence type="ECO:0000256" key="3">
    <source>
        <dbReference type="ARBA" id="ARBA00022771"/>
    </source>
</evidence>
<dbReference type="GO" id="GO:0000243">
    <property type="term" value="C:commitment complex"/>
    <property type="evidence" value="ECO:0007669"/>
    <property type="project" value="UniProtKB-UniRule"/>
</dbReference>
<keyword evidence="13" id="KW-1185">Reference proteome</keyword>
<keyword evidence="2 9" id="KW-0479">Metal-binding</keyword>
<dbReference type="GO" id="GO:0030619">
    <property type="term" value="F:U1 snRNA binding"/>
    <property type="evidence" value="ECO:0007669"/>
    <property type="project" value="UniProtKB-UniRule"/>
</dbReference>
<comment type="similarity">
    <text evidence="9">Belongs to the U1 small nuclear ribonucleoprotein C family.</text>
</comment>
<keyword evidence="4 9" id="KW-0862">Zinc</keyword>
<comment type="subunit">
    <text evidence="9">U1 snRNP is composed of the 7 core Sm proteins B/B', D1, D2, D3, E, F and G that assemble in a heptameric protein ring on the Sm site of the small nuclear RNA to form the core snRNP, and at least 3 U1 snRNP-specific proteins U1-70K, U1-A and U1-C. U1-C interacts with U1 snRNA and the 5' splice-site region of the pre-mRNA.</text>
</comment>
<keyword evidence="6 9" id="KW-0539">Nucleus</keyword>
<dbReference type="GeneID" id="28940595"/>
<reference evidence="13" key="1">
    <citation type="journal article" date="2016" name="Nat. Commun.">
        <title>Genome analysis of three Pneumocystis species reveals adaptation mechanisms to life exclusively in mammalian hosts.</title>
        <authorList>
            <person name="Ma L."/>
            <person name="Chen Z."/>
            <person name="Huang D.W."/>
            <person name="Kutty G."/>
            <person name="Ishihara M."/>
            <person name="Wang H."/>
            <person name="Abouelleil A."/>
            <person name="Bishop L."/>
            <person name="Davey E."/>
            <person name="Deng R."/>
            <person name="Deng X."/>
            <person name="Fan L."/>
            <person name="Fantoni G."/>
            <person name="Fitzgerald M."/>
            <person name="Gogineni E."/>
            <person name="Goldberg J.M."/>
            <person name="Handley G."/>
            <person name="Hu X."/>
            <person name="Huber C."/>
            <person name="Jiao X."/>
            <person name="Jones K."/>
            <person name="Levin J.Z."/>
            <person name="Liu Y."/>
            <person name="Macdonald P."/>
            <person name="Melnikov A."/>
            <person name="Raley C."/>
            <person name="Sassi M."/>
            <person name="Sherman B.T."/>
            <person name="Song X."/>
            <person name="Sykes S."/>
            <person name="Tran B."/>
            <person name="Walsh L."/>
            <person name="Xia Y."/>
            <person name="Yang J."/>
            <person name="Young S."/>
            <person name="Zeng Q."/>
            <person name="Zheng X."/>
            <person name="Stephens R."/>
            <person name="Nusbaum C."/>
            <person name="Birren B.W."/>
            <person name="Azadi P."/>
            <person name="Lempicki R.A."/>
            <person name="Cuomo C.A."/>
            <person name="Kovacs J.A."/>
        </authorList>
    </citation>
    <scope>NUCLEOTIDE SEQUENCE [LARGE SCALE GENOMIC DNA]</scope>
    <source>
        <strain evidence="13">RU7</strain>
    </source>
</reference>
<evidence type="ECO:0000259" key="11">
    <source>
        <dbReference type="PROSITE" id="PS50171"/>
    </source>
</evidence>
<dbReference type="AlphaFoldDB" id="A0A0W4ZM40"/>
<dbReference type="Gene3D" id="3.30.160.60">
    <property type="entry name" value="Classic Zinc Finger"/>
    <property type="match status" value="1"/>
</dbReference>
<evidence type="ECO:0000256" key="6">
    <source>
        <dbReference type="ARBA" id="ARBA00023242"/>
    </source>
</evidence>
<sequence>MPRYYCDYCDVFLTHDSASVRKAHNAGKNHITNVREYYQEISHEKAQNVIDSITKAYENQSIMPPIPGMFPHPMIPGVPPPPISGVPGGLPPRPGMLDAPLPPPMPGMPFPPPFGIPPRLNLPFSGGFAPLPIPPPGIPQTQPNQQPPFAPQNMPRPTPPI</sequence>
<gene>
    <name evidence="12" type="ORF">T551_02077</name>
</gene>
<evidence type="ECO:0000256" key="2">
    <source>
        <dbReference type="ARBA" id="ARBA00022723"/>
    </source>
</evidence>
<accession>A0A0W4ZM40</accession>
<dbReference type="GO" id="GO:0000387">
    <property type="term" value="P:spliceosomal snRNP assembly"/>
    <property type="evidence" value="ECO:0007669"/>
    <property type="project" value="UniProtKB-UniRule"/>
</dbReference>
<dbReference type="InterPro" id="IPR003604">
    <property type="entry name" value="Matrin/U1-like-C_Znf_C2H2"/>
</dbReference>
<dbReference type="VEuPathDB" id="FungiDB:T551_02077"/>
<evidence type="ECO:0000256" key="10">
    <source>
        <dbReference type="SAM" id="MobiDB-lite"/>
    </source>
</evidence>
<dbReference type="InterPro" id="IPR013085">
    <property type="entry name" value="U1-CZ_Znf_C2H2"/>
</dbReference>
<dbReference type="Proteomes" id="UP000053447">
    <property type="component" value="Unassembled WGS sequence"/>
</dbReference>
<dbReference type="Pfam" id="PF06220">
    <property type="entry name" value="zf-U1"/>
    <property type="match status" value="1"/>
</dbReference>
<dbReference type="OrthoDB" id="76567at2759"/>
<dbReference type="GO" id="GO:0030627">
    <property type="term" value="F:pre-mRNA 5'-splice site binding"/>
    <property type="evidence" value="ECO:0007669"/>
    <property type="project" value="InterPro"/>
</dbReference>
<dbReference type="SUPFAM" id="SSF57667">
    <property type="entry name" value="beta-beta-alpha zinc fingers"/>
    <property type="match status" value="1"/>
</dbReference>
<dbReference type="InterPro" id="IPR036236">
    <property type="entry name" value="Znf_C2H2_sf"/>
</dbReference>
<dbReference type="EMBL" id="LFWA01000009">
    <property type="protein sequence ID" value="KTW29461.1"/>
    <property type="molecule type" value="Genomic_DNA"/>
</dbReference>
<dbReference type="GO" id="GO:0000395">
    <property type="term" value="P:mRNA 5'-splice site recognition"/>
    <property type="evidence" value="ECO:0007669"/>
    <property type="project" value="UniProtKB-UniRule"/>
</dbReference>
<dbReference type="PROSITE" id="PS50171">
    <property type="entry name" value="ZF_MATRIN"/>
    <property type="match status" value="1"/>
</dbReference>
<organism evidence="12 13">
    <name type="scientific">Pneumocystis jirovecii (strain RU7)</name>
    <name type="common">Human pneumocystis pneumonia agent</name>
    <dbReference type="NCBI Taxonomy" id="1408657"/>
    <lineage>
        <taxon>Eukaryota</taxon>
        <taxon>Fungi</taxon>
        <taxon>Dikarya</taxon>
        <taxon>Ascomycota</taxon>
        <taxon>Taphrinomycotina</taxon>
        <taxon>Pneumocystomycetes</taxon>
        <taxon>Pneumocystaceae</taxon>
        <taxon>Pneumocystis</taxon>
    </lineage>
</organism>
<dbReference type="GO" id="GO:0003729">
    <property type="term" value="F:mRNA binding"/>
    <property type="evidence" value="ECO:0007669"/>
    <property type="project" value="UniProtKB-UniRule"/>
</dbReference>
<evidence type="ECO:0000313" key="12">
    <source>
        <dbReference type="EMBL" id="KTW29461.1"/>
    </source>
</evidence>
<keyword evidence="5 9" id="KW-0694">RNA-binding</keyword>
<dbReference type="PIRSF" id="PIRSF037969">
    <property type="entry name" value="U1_snRNP-C"/>
    <property type="match status" value="1"/>
</dbReference>
<evidence type="ECO:0000256" key="5">
    <source>
        <dbReference type="ARBA" id="ARBA00022884"/>
    </source>
</evidence>
<feature type="region of interest" description="Disordered" evidence="10">
    <location>
        <begin position="80"/>
        <end position="104"/>
    </location>
</feature>
<evidence type="ECO:0000256" key="4">
    <source>
        <dbReference type="ARBA" id="ARBA00022833"/>
    </source>
</evidence>
<evidence type="ECO:0000256" key="7">
    <source>
        <dbReference type="ARBA" id="ARBA00023274"/>
    </source>
</evidence>
<comment type="function">
    <text evidence="9">Component of the spliceosomal U1 snRNP, which is essential for recognition of the pre-mRNA 5' splice-site and the subsequent assembly of the spliceosome. U1-C is directly involved in initial 5' splice-site recognition for both constitutive and regulated alternative splicing. The interaction with the 5' splice-site seems to precede base-pairing between the pre-mRNA and the U1 snRNA. Stimulates commitment or early (E) complex formation by stabilizing the base pairing of the 5' end of the U1 snRNA and the 5' splice-site region.</text>
</comment>
<dbReference type="GO" id="GO:0071004">
    <property type="term" value="C:U2-type prespliceosome"/>
    <property type="evidence" value="ECO:0007669"/>
    <property type="project" value="UniProtKB-UniRule"/>
</dbReference>
<dbReference type="InterPro" id="IPR000690">
    <property type="entry name" value="Matrin/U1-C_Znf_C2H2"/>
</dbReference>
<feature type="compositionally biased region" description="Pro residues" evidence="10">
    <location>
        <begin position="145"/>
        <end position="161"/>
    </location>
</feature>
<proteinExistence type="inferred from homology"/>
<comment type="caution">
    <text evidence="12">The sequence shown here is derived from an EMBL/GenBank/DDBJ whole genome shotgun (WGS) entry which is preliminary data.</text>
</comment>
<dbReference type="STRING" id="1408657.A0A0W4ZM40"/>
<dbReference type="SMART" id="SM00451">
    <property type="entry name" value="ZnF_U1"/>
    <property type="match status" value="1"/>
</dbReference>
<feature type="region of interest" description="Disordered" evidence="10">
    <location>
        <begin position="125"/>
        <end position="161"/>
    </location>
</feature>